<dbReference type="EMBL" id="JBHSGW010000002">
    <property type="protein sequence ID" value="MFC4739078.1"/>
    <property type="molecule type" value="Genomic_DNA"/>
</dbReference>
<proteinExistence type="predicted"/>
<dbReference type="PANTHER" id="PTHR38477">
    <property type="entry name" value="HYPOTHETICAL EXPORTED PROTEIN"/>
    <property type="match status" value="1"/>
</dbReference>
<comment type="caution">
    <text evidence="1">The sequence shown here is derived from an EMBL/GenBank/DDBJ whole genome shotgun (WGS) entry which is preliminary data.</text>
</comment>
<keyword evidence="2" id="KW-1185">Reference proteome</keyword>
<sequence>MIYKIYFIVFLSFFTTKPTKENTVNKTKQEVSLHLAANNTVSKTEQKFSLIEENSTTVPSLESFEEAFKGYENLKSQNKLENNILTIVDFSLSSNQKRLWVIDMESNEVLYHTLVAHGRNSGEEFATSFSNKPESYKSSLGFYLTAEIYTGKHGSSLKLDGIEKGVNDNARERAIVIHGADYVNESFAKNNGRLGRSLGCPALPVNVSNKIITKIKNKSLLFIYHPSRKSTLIKGFVS</sequence>
<gene>
    <name evidence="1" type="ORF">ACFO3U_03650</name>
</gene>
<dbReference type="InterPro" id="IPR032676">
    <property type="entry name" value="YkuD_2"/>
</dbReference>
<organism evidence="1 2">
    <name type="scientific">Flavobacterium ponti</name>
    <dbReference type="NCBI Taxonomy" id="665133"/>
    <lineage>
        <taxon>Bacteria</taxon>
        <taxon>Pseudomonadati</taxon>
        <taxon>Bacteroidota</taxon>
        <taxon>Flavobacteriia</taxon>
        <taxon>Flavobacteriales</taxon>
        <taxon>Flavobacteriaceae</taxon>
        <taxon>Flavobacterium</taxon>
    </lineage>
</organism>
<dbReference type="Proteomes" id="UP001595885">
    <property type="component" value="Unassembled WGS sequence"/>
</dbReference>
<evidence type="ECO:0000313" key="2">
    <source>
        <dbReference type="Proteomes" id="UP001595885"/>
    </source>
</evidence>
<protein>
    <submittedName>
        <fullName evidence="1">Murein L,D-transpeptidase catalytic domain family protein</fullName>
    </submittedName>
</protein>
<dbReference type="Pfam" id="PF13645">
    <property type="entry name" value="YkuD_2"/>
    <property type="match status" value="1"/>
</dbReference>
<accession>A0ABV9P0F1</accession>
<name>A0ABV9P0F1_9FLAO</name>
<reference evidence="2" key="1">
    <citation type="journal article" date="2019" name="Int. J. Syst. Evol. Microbiol.">
        <title>The Global Catalogue of Microorganisms (GCM) 10K type strain sequencing project: providing services to taxonomists for standard genome sequencing and annotation.</title>
        <authorList>
            <consortium name="The Broad Institute Genomics Platform"/>
            <consortium name="The Broad Institute Genome Sequencing Center for Infectious Disease"/>
            <person name="Wu L."/>
            <person name="Ma J."/>
        </authorList>
    </citation>
    <scope>NUCLEOTIDE SEQUENCE [LARGE SCALE GENOMIC DNA]</scope>
    <source>
        <strain evidence="2">CCUG 50349</strain>
    </source>
</reference>
<dbReference type="RefSeq" id="WP_379738374.1">
    <property type="nucleotide sequence ID" value="NZ_JBHSGW010000002.1"/>
</dbReference>
<evidence type="ECO:0000313" key="1">
    <source>
        <dbReference type="EMBL" id="MFC4739078.1"/>
    </source>
</evidence>
<dbReference type="PANTHER" id="PTHR38477:SF1">
    <property type="entry name" value="MUREIN L,D-TRANSPEPTIDASE CATALYTIC DOMAIN FAMILY PROTEIN"/>
    <property type="match status" value="1"/>
</dbReference>